<dbReference type="EMBL" id="CCKQ01012757">
    <property type="protein sequence ID" value="CDW84392.1"/>
    <property type="molecule type" value="Genomic_DNA"/>
</dbReference>
<feature type="compositionally biased region" description="Acidic residues" evidence="1">
    <location>
        <begin position="1"/>
        <end position="16"/>
    </location>
</feature>
<proteinExistence type="predicted"/>
<feature type="compositionally biased region" description="Polar residues" evidence="1">
    <location>
        <begin position="648"/>
        <end position="657"/>
    </location>
</feature>
<organism evidence="2 3">
    <name type="scientific">Stylonychia lemnae</name>
    <name type="common">Ciliate</name>
    <dbReference type="NCBI Taxonomy" id="5949"/>
    <lineage>
        <taxon>Eukaryota</taxon>
        <taxon>Sar</taxon>
        <taxon>Alveolata</taxon>
        <taxon>Ciliophora</taxon>
        <taxon>Intramacronucleata</taxon>
        <taxon>Spirotrichea</taxon>
        <taxon>Stichotrichia</taxon>
        <taxon>Sporadotrichida</taxon>
        <taxon>Oxytrichidae</taxon>
        <taxon>Stylonychinae</taxon>
        <taxon>Stylonychia</taxon>
    </lineage>
</organism>
<dbReference type="AlphaFoldDB" id="A0A078AT98"/>
<gene>
    <name evidence="2" type="primary">Contig10111.g10802</name>
    <name evidence="2" type="ORF">STYLEM_13454</name>
</gene>
<keyword evidence="3" id="KW-1185">Reference proteome</keyword>
<reference evidence="2 3" key="1">
    <citation type="submission" date="2014-06" db="EMBL/GenBank/DDBJ databases">
        <authorList>
            <person name="Swart Estienne"/>
        </authorList>
    </citation>
    <scope>NUCLEOTIDE SEQUENCE [LARGE SCALE GENOMIC DNA]</scope>
    <source>
        <strain evidence="2 3">130c</strain>
    </source>
</reference>
<feature type="region of interest" description="Disordered" evidence="1">
    <location>
        <begin position="575"/>
        <end position="604"/>
    </location>
</feature>
<feature type="region of interest" description="Disordered" evidence="1">
    <location>
        <begin position="1"/>
        <end position="23"/>
    </location>
</feature>
<evidence type="ECO:0000313" key="3">
    <source>
        <dbReference type="Proteomes" id="UP000039865"/>
    </source>
</evidence>
<feature type="compositionally biased region" description="Basic residues" evidence="1">
    <location>
        <begin position="431"/>
        <end position="442"/>
    </location>
</feature>
<feature type="region of interest" description="Disordered" evidence="1">
    <location>
        <begin position="133"/>
        <end position="167"/>
    </location>
</feature>
<evidence type="ECO:0000256" key="1">
    <source>
        <dbReference type="SAM" id="MobiDB-lite"/>
    </source>
</evidence>
<accession>A0A078AT98</accession>
<feature type="compositionally biased region" description="Polar residues" evidence="1">
    <location>
        <begin position="367"/>
        <end position="396"/>
    </location>
</feature>
<evidence type="ECO:0000313" key="2">
    <source>
        <dbReference type="EMBL" id="CDW84392.1"/>
    </source>
</evidence>
<protein>
    <submittedName>
        <fullName evidence="2">Uncharacterized protein</fullName>
    </submittedName>
</protein>
<feature type="region of interest" description="Disordered" evidence="1">
    <location>
        <begin position="639"/>
        <end position="691"/>
    </location>
</feature>
<feature type="compositionally biased region" description="Polar residues" evidence="1">
    <location>
        <begin position="408"/>
        <end position="422"/>
    </location>
</feature>
<feature type="compositionally biased region" description="Low complexity" evidence="1">
    <location>
        <begin position="318"/>
        <end position="335"/>
    </location>
</feature>
<dbReference type="Proteomes" id="UP000039865">
    <property type="component" value="Unassembled WGS sequence"/>
</dbReference>
<feature type="region of interest" description="Disordered" evidence="1">
    <location>
        <begin position="310"/>
        <end position="448"/>
    </location>
</feature>
<name>A0A078AT98_STYLE</name>
<dbReference type="InParanoid" id="A0A078AT98"/>
<sequence>MDSSDDQDYDGEDESDDKSQDDKLIGIQKVNENSDAIVESFKPQEKIESSKILNETGIMNDICIQQDNEGNTFQVQQINLENILKNDENQGEKIKSMRNPKPPIPLGSQRQKQNLFESLQGDINQKLLKLSARNQSKKRNQQQSQKLSFAKNKIKSAGASDESTLTNPNSTYRKLFNRNLKFFLWVIEKEEPPYIFKMHIQSMNQNDIDKQMIIQAIKKALLNQLGHDFIKSIDVRTFQKKNQFKVFLEIEDRIDAQKLFKKFFKMSKLSFFDQNGAKLFDRDMRAYLVKDEATFERLANQKLVEDGYRSNESKQEIWSKGSSSSIGSCKGRGSILNSSDESTAAKGNSNSQRGSGRGSGRRKGQGPNNFSQLDNGRNNSAENILDSLNNKISDQESNNEDAKEEQKINVNDQPNNQLNEPQVRSDIPKPPNKKRRPRKNKKKLIDQNSISIEQIDSEDQHLKQESELQFETFDIIQLGTTPKKKDAPIQQQSVNETFEDLESFVENLISKTFISEMQSLAFDCLKDINIEISSLMINEKAQLEQQKFAQNQVKPPRSPDNKKQKIKQYYVRKQDKVSVEQQNQEFKENPINYSSSNQTEERKDSYKGIQVYNQTNEYQNDYLEDLPPQPTRRVTYNPEIIDDKDDYSNSQQQSSRKVQYKPQISKDIKKGQLKTPRGPTGNQGKYFYQQK</sequence>